<name>A0ABP5RTZ2_9ACTN</name>
<keyword evidence="2" id="KW-1185">Reference proteome</keyword>
<dbReference type="InterPro" id="IPR051200">
    <property type="entry name" value="Host-pathogen_enzymatic-act"/>
</dbReference>
<dbReference type="InterPro" id="IPR011048">
    <property type="entry name" value="Haem_d1_sf"/>
</dbReference>
<comment type="caution">
    <text evidence="1">The sequence shown here is derived from an EMBL/GenBank/DDBJ whole genome shotgun (WGS) entry which is preliminary data.</text>
</comment>
<accession>A0ABP5RTZ2</accession>
<sequence>MLQAPALPGAQPISGNDRVYTADQSSNTVSVINPATNTVLGTIAFGKPRMDPSADVLGAMYDGEIDVHGLGFSRDGKWLDVIDVTTNAVHVIDTATNQVVRTVYLGRAPHEGFFSPDGTRLWVAVRGQDYISVVDWQAGKEVDRIHTEDAPSKVVFSPDGRLAYVNHLRVQVLDVIDVASHRIVRRVPIPAEAGGSSDEAISPDGREIWLGMPTNGRTTAVLNAGTYRVEAVLRTGPRTNHPNFVTVGGADYALQTVGGLNETLVYRRSHDGTPPTLVKTIHNNGHGPHGIWPSPDNTRVYVALQNSDAVDVIDTRTMSVTTTMPIGQSPMALVYVARNAPATTTQNLGRQGLGMRTQNLPLQVPGTSAKGTALIRALPGIDEVDIRATGLAPNQLFTAYAGNGTSTTALMSMTSNQFGDIDEGLSYSYFFANHYGSVVLKPGAPR</sequence>
<reference evidence="2" key="1">
    <citation type="journal article" date="2019" name="Int. J. Syst. Evol. Microbiol.">
        <title>The Global Catalogue of Microorganisms (GCM) 10K type strain sequencing project: providing services to taxonomists for standard genome sequencing and annotation.</title>
        <authorList>
            <consortium name="The Broad Institute Genomics Platform"/>
            <consortium name="The Broad Institute Genome Sequencing Center for Infectious Disease"/>
            <person name="Wu L."/>
            <person name="Ma J."/>
        </authorList>
    </citation>
    <scope>NUCLEOTIDE SEQUENCE [LARGE SCALE GENOMIC DNA]</scope>
    <source>
        <strain evidence="2">JCM 7356</strain>
    </source>
</reference>
<evidence type="ECO:0000313" key="1">
    <source>
        <dbReference type="EMBL" id="GAA2275446.1"/>
    </source>
</evidence>
<dbReference type="InterPro" id="IPR015943">
    <property type="entry name" value="WD40/YVTN_repeat-like_dom_sf"/>
</dbReference>
<organism evidence="1 2">
    <name type="scientific">Kitasatospora cystarginea</name>
    <dbReference type="NCBI Taxonomy" id="58350"/>
    <lineage>
        <taxon>Bacteria</taxon>
        <taxon>Bacillati</taxon>
        <taxon>Actinomycetota</taxon>
        <taxon>Actinomycetes</taxon>
        <taxon>Kitasatosporales</taxon>
        <taxon>Streptomycetaceae</taxon>
        <taxon>Kitasatospora</taxon>
    </lineage>
</organism>
<dbReference type="Proteomes" id="UP001500305">
    <property type="component" value="Unassembled WGS sequence"/>
</dbReference>
<gene>
    <name evidence="1" type="ORF">GCM10010430_71670</name>
</gene>
<evidence type="ECO:0000313" key="2">
    <source>
        <dbReference type="Proteomes" id="UP001500305"/>
    </source>
</evidence>
<dbReference type="Gene3D" id="2.130.10.10">
    <property type="entry name" value="YVTN repeat-like/Quinoprotein amine dehydrogenase"/>
    <property type="match status" value="3"/>
</dbReference>
<proteinExistence type="predicted"/>
<dbReference type="PANTHER" id="PTHR47197">
    <property type="entry name" value="PROTEIN NIRF"/>
    <property type="match status" value="1"/>
</dbReference>
<dbReference type="RefSeq" id="WP_344640757.1">
    <property type="nucleotide sequence ID" value="NZ_BAAATR010000052.1"/>
</dbReference>
<dbReference type="SUPFAM" id="SSF51004">
    <property type="entry name" value="C-terminal (heme d1) domain of cytochrome cd1-nitrite reductase"/>
    <property type="match status" value="1"/>
</dbReference>
<dbReference type="NCBIfam" id="TIGR02276">
    <property type="entry name" value="beta_rpt_yvtn"/>
    <property type="match status" value="2"/>
</dbReference>
<protein>
    <submittedName>
        <fullName evidence="1">Beta-propeller fold lactonase family protein</fullName>
    </submittedName>
</protein>
<dbReference type="PANTHER" id="PTHR47197:SF3">
    <property type="entry name" value="DIHYDRO-HEME D1 DEHYDROGENASE"/>
    <property type="match status" value="1"/>
</dbReference>
<dbReference type="EMBL" id="BAAATR010000052">
    <property type="protein sequence ID" value="GAA2275446.1"/>
    <property type="molecule type" value="Genomic_DNA"/>
</dbReference>
<dbReference type="InterPro" id="IPR011964">
    <property type="entry name" value="YVTN_b-propeller_repeat"/>
</dbReference>